<gene>
    <name evidence="8" type="ORF">CLV91_2702</name>
</gene>
<dbReference type="Proteomes" id="UP000269412">
    <property type="component" value="Unassembled WGS sequence"/>
</dbReference>
<dbReference type="PANTHER" id="PTHR43133:SF62">
    <property type="entry name" value="RNA POLYMERASE SIGMA FACTOR SIGZ"/>
    <property type="match status" value="1"/>
</dbReference>
<dbReference type="GO" id="GO:0003677">
    <property type="term" value="F:DNA binding"/>
    <property type="evidence" value="ECO:0007669"/>
    <property type="project" value="UniProtKB-KW"/>
</dbReference>
<organism evidence="8 9">
    <name type="scientific">Maribacter vaceletii</name>
    <dbReference type="NCBI Taxonomy" id="1206816"/>
    <lineage>
        <taxon>Bacteria</taxon>
        <taxon>Pseudomonadati</taxon>
        <taxon>Bacteroidota</taxon>
        <taxon>Flavobacteriia</taxon>
        <taxon>Flavobacteriales</taxon>
        <taxon>Flavobacteriaceae</taxon>
        <taxon>Maribacter</taxon>
    </lineage>
</organism>
<dbReference type="CDD" id="cd06171">
    <property type="entry name" value="Sigma70_r4"/>
    <property type="match status" value="1"/>
</dbReference>
<proteinExistence type="inferred from homology"/>
<feature type="domain" description="RNA polymerase sigma-70 region 2" evidence="6">
    <location>
        <begin position="24"/>
        <end position="87"/>
    </location>
</feature>
<dbReference type="OrthoDB" id="9784272at2"/>
<dbReference type="PANTHER" id="PTHR43133">
    <property type="entry name" value="RNA POLYMERASE ECF-TYPE SIGMA FACTO"/>
    <property type="match status" value="1"/>
</dbReference>
<accession>A0A495DTG7</accession>
<dbReference type="AlphaFoldDB" id="A0A495DTG7"/>
<dbReference type="InterPro" id="IPR013325">
    <property type="entry name" value="RNA_pol_sigma_r2"/>
</dbReference>
<name>A0A495DTG7_9FLAO</name>
<evidence type="ECO:0000256" key="2">
    <source>
        <dbReference type="ARBA" id="ARBA00023015"/>
    </source>
</evidence>
<dbReference type="Pfam" id="PF04542">
    <property type="entry name" value="Sigma70_r2"/>
    <property type="match status" value="1"/>
</dbReference>
<dbReference type="EMBL" id="RBIQ01000010">
    <property type="protein sequence ID" value="RKR07941.1"/>
    <property type="molecule type" value="Genomic_DNA"/>
</dbReference>
<dbReference type="SUPFAM" id="SSF88946">
    <property type="entry name" value="Sigma2 domain of RNA polymerase sigma factors"/>
    <property type="match status" value="1"/>
</dbReference>
<protein>
    <submittedName>
        <fullName evidence="8">RNA polymerase sigma-70 factor (ECF subfamily)</fullName>
    </submittedName>
</protein>
<evidence type="ECO:0000256" key="1">
    <source>
        <dbReference type="ARBA" id="ARBA00010641"/>
    </source>
</evidence>
<dbReference type="Gene3D" id="1.10.10.10">
    <property type="entry name" value="Winged helix-like DNA-binding domain superfamily/Winged helix DNA-binding domain"/>
    <property type="match status" value="1"/>
</dbReference>
<comment type="caution">
    <text evidence="8">The sequence shown here is derived from an EMBL/GenBank/DDBJ whole genome shotgun (WGS) entry which is preliminary data.</text>
</comment>
<dbReference type="InterPro" id="IPR039425">
    <property type="entry name" value="RNA_pol_sigma-70-like"/>
</dbReference>
<dbReference type="SUPFAM" id="SSF88659">
    <property type="entry name" value="Sigma3 and sigma4 domains of RNA polymerase sigma factors"/>
    <property type="match status" value="1"/>
</dbReference>
<evidence type="ECO:0000259" key="6">
    <source>
        <dbReference type="Pfam" id="PF04542"/>
    </source>
</evidence>
<dbReference type="NCBIfam" id="TIGR02937">
    <property type="entry name" value="sigma70-ECF"/>
    <property type="match status" value="1"/>
</dbReference>
<reference evidence="8 9" key="1">
    <citation type="submission" date="2018-10" db="EMBL/GenBank/DDBJ databases">
        <title>Genomic Encyclopedia of Archaeal and Bacterial Type Strains, Phase II (KMG-II): from individual species to whole genera.</title>
        <authorList>
            <person name="Goeker M."/>
        </authorList>
    </citation>
    <scope>NUCLEOTIDE SEQUENCE [LARGE SCALE GENOMIC DNA]</scope>
    <source>
        <strain evidence="8 9">DSM 25230</strain>
    </source>
</reference>
<dbReference type="RefSeq" id="WP_121068713.1">
    <property type="nucleotide sequence ID" value="NZ_RBIQ01000010.1"/>
</dbReference>
<dbReference type="Gene3D" id="1.10.1740.10">
    <property type="match status" value="1"/>
</dbReference>
<dbReference type="InterPro" id="IPR014284">
    <property type="entry name" value="RNA_pol_sigma-70_dom"/>
</dbReference>
<dbReference type="InterPro" id="IPR007627">
    <property type="entry name" value="RNA_pol_sigma70_r2"/>
</dbReference>
<keyword evidence="4" id="KW-0238">DNA-binding</keyword>
<keyword evidence="2" id="KW-0805">Transcription regulation</keyword>
<dbReference type="GO" id="GO:0006352">
    <property type="term" value="P:DNA-templated transcription initiation"/>
    <property type="evidence" value="ECO:0007669"/>
    <property type="project" value="InterPro"/>
</dbReference>
<evidence type="ECO:0000313" key="8">
    <source>
        <dbReference type="EMBL" id="RKR07941.1"/>
    </source>
</evidence>
<comment type="similarity">
    <text evidence="1">Belongs to the sigma-70 factor family. ECF subfamily.</text>
</comment>
<evidence type="ECO:0000256" key="3">
    <source>
        <dbReference type="ARBA" id="ARBA00023082"/>
    </source>
</evidence>
<dbReference type="InterPro" id="IPR036388">
    <property type="entry name" value="WH-like_DNA-bd_sf"/>
</dbReference>
<dbReference type="Pfam" id="PF04545">
    <property type="entry name" value="Sigma70_r4"/>
    <property type="match status" value="1"/>
</dbReference>
<keyword evidence="5" id="KW-0804">Transcription</keyword>
<evidence type="ECO:0000259" key="7">
    <source>
        <dbReference type="Pfam" id="PF04545"/>
    </source>
</evidence>
<evidence type="ECO:0000256" key="4">
    <source>
        <dbReference type="ARBA" id="ARBA00023125"/>
    </source>
</evidence>
<feature type="domain" description="RNA polymerase sigma-70 region 4" evidence="7">
    <location>
        <begin position="126"/>
        <end position="173"/>
    </location>
</feature>
<evidence type="ECO:0000313" key="9">
    <source>
        <dbReference type="Proteomes" id="UP000269412"/>
    </source>
</evidence>
<evidence type="ECO:0000256" key="5">
    <source>
        <dbReference type="ARBA" id="ARBA00023163"/>
    </source>
</evidence>
<keyword evidence="9" id="KW-1185">Reference proteome</keyword>
<sequence>MQLEELITRFQQKDTFAFERLHSMYAENICGVINTIVKDDNLAEEICQDVFVKVWNNALSYNSSKGRFFTWIVNIARNAAIDVMRSKNYKNQKKNLSADYFVSILESKSEGEEKEVNTKGLHSLVSKLKEKCIQVIELLYFKGYTQKEVSEELDIPVGTVKTRNRSCISQLRENMQL</sequence>
<dbReference type="InterPro" id="IPR013324">
    <property type="entry name" value="RNA_pol_sigma_r3/r4-like"/>
</dbReference>
<dbReference type="GO" id="GO:0016987">
    <property type="term" value="F:sigma factor activity"/>
    <property type="evidence" value="ECO:0007669"/>
    <property type="project" value="UniProtKB-KW"/>
</dbReference>
<dbReference type="InterPro" id="IPR007630">
    <property type="entry name" value="RNA_pol_sigma70_r4"/>
</dbReference>
<keyword evidence="3" id="KW-0731">Sigma factor</keyword>